<gene>
    <name evidence="2" type="ORF">RRG08_021949</name>
</gene>
<evidence type="ECO:0000259" key="1">
    <source>
        <dbReference type="Pfam" id="PF16977"/>
    </source>
</evidence>
<dbReference type="Proteomes" id="UP001283361">
    <property type="component" value="Unassembled WGS sequence"/>
</dbReference>
<proteinExistence type="predicted"/>
<comment type="caution">
    <text evidence="2">The sequence shown here is derived from an EMBL/GenBank/DDBJ whole genome shotgun (WGS) entry which is preliminary data.</text>
</comment>
<accession>A0AAE1AC11</accession>
<reference evidence="2" key="1">
    <citation type="journal article" date="2023" name="G3 (Bethesda)">
        <title>A reference genome for the long-term kleptoplast-retaining sea slug Elysia crispata morphotype clarki.</title>
        <authorList>
            <person name="Eastman K.E."/>
            <person name="Pendleton A.L."/>
            <person name="Shaikh M.A."/>
            <person name="Suttiyut T."/>
            <person name="Ogas R."/>
            <person name="Tomko P."/>
            <person name="Gavelis G."/>
            <person name="Widhalm J.R."/>
            <person name="Wisecaver J.H."/>
        </authorList>
    </citation>
    <scope>NUCLEOTIDE SEQUENCE</scope>
    <source>
        <strain evidence="2">ECLA1</strain>
    </source>
</reference>
<dbReference type="AlphaFoldDB" id="A0AAE1AC11"/>
<dbReference type="EMBL" id="JAWDGP010002165">
    <property type="protein sequence ID" value="KAK3785149.1"/>
    <property type="molecule type" value="Genomic_DNA"/>
</dbReference>
<keyword evidence="3" id="KW-1185">Reference proteome</keyword>
<sequence>MRLIRVTIWSFETLITGSDIKTCETLITGSDIKTCETLITGSDIKTCETLITGSDIKTCETLITGSDIKTCETLITGSDIKTCETLITGSDIKTCETLITGSDIKTCETLITGSDIKTCETLITGSDIKTCETLITGSDIKTCETLITGSDIKTCETLITGSDIKTCETLITGSDIKTCETLITGSDIKTCETLITGSDIKTCGNSKSSVLDLKGQYTDDSVEQHFCVKDSAPNDFSWPGGNFCVYRRGEDCPDGFTEGFVQYDDGQGSGAMSGDLPGGVYGDDTRFEYCCKSTGFSEQELHLPSRTPFVLFHNGQNDCQNVREVYVKSYIALMPTESAWWITPTSLFSPKEASTNCCLWACRQPFSSSMMFF</sequence>
<dbReference type="PANTHER" id="PTHR19324:SF33">
    <property type="entry name" value="MUCIN-5AC"/>
    <property type="match status" value="1"/>
</dbReference>
<name>A0AAE1AC11_9GAST</name>
<evidence type="ECO:0000313" key="2">
    <source>
        <dbReference type="EMBL" id="KAK3785149.1"/>
    </source>
</evidence>
<evidence type="ECO:0000313" key="3">
    <source>
        <dbReference type="Proteomes" id="UP001283361"/>
    </source>
</evidence>
<dbReference type="PANTHER" id="PTHR19324">
    <property type="entry name" value="PERFORIN-LIKE PROTEIN 1"/>
    <property type="match status" value="1"/>
</dbReference>
<dbReference type="InterPro" id="IPR031569">
    <property type="entry name" value="ApeC"/>
</dbReference>
<feature type="domain" description="Apextrin C-terminal" evidence="1">
    <location>
        <begin position="204"/>
        <end position="329"/>
    </location>
</feature>
<organism evidence="2 3">
    <name type="scientific">Elysia crispata</name>
    <name type="common">lettuce slug</name>
    <dbReference type="NCBI Taxonomy" id="231223"/>
    <lineage>
        <taxon>Eukaryota</taxon>
        <taxon>Metazoa</taxon>
        <taxon>Spiralia</taxon>
        <taxon>Lophotrochozoa</taxon>
        <taxon>Mollusca</taxon>
        <taxon>Gastropoda</taxon>
        <taxon>Heterobranchia</taxon>
        <taxon>Euthyneura</taxon>
        <taxon>Panpulmonata</taxon>
        <taxon>Sacoglossa</taxon>
        <taxon>Placobranchoidea</taxon>
        <taxon>Plakobranchidae</taxon>
        <taxon>Elysia</taxon>
    </lineage>
</organism>
<dbReference type="Pfam" id="PF16977">
    <property type="entry name" value="ApeC"/>
    <property type="match status" value="1"/>
</dbReference>
<protein>
    <recommendedName>
        <fullName evidence="1">Apextrin C-terminal domain-containing protein</fullName>
    </recommendedName>
</protein>